<name>A0AAN7UF59_9PEZI</name>
<dbReference type="Proteomes" id="UP001305414">
    <property type="component" value="Unassembled WGS sequence"/>
</dbReference>
<gene>
    <name evidence="1" type="ORF">RRF57_000167</name>
</gene>
<reference evidence="1 2" key="1">
    <citation type="submission" date="2023-10" db="EMBL/GenBank/DDBJ databases">
        <title>Draft genome sequence of Xylaria bambusicola isolate GMP-LS, the root and basal stem rot pathogen of sugarcane in Indonesia.</title>
        <authorList>
            <person name="Selvaraj P."/>
            <person name="Muralishankar V."/>
            <person name="Muruganantham S."/>
            <person name="Sp S."/>
            <person name="Haryani S."/>
            <person name="Lau K.J.X."/>
            <person name="Naqvi N.I."/>
        </authorList>
    </citation>
    <scope>NUCLEOTIDE SEQUENCE [LARGE SCALE GENOMIC DNA]</scope>
    <source>
        <strain evidence="1">GMP-LS</strain>
    </source>
</reference>
<dbReference type="EMBL" id="JAWHQM010000001">
    <property type="protein sequence ID" value="KAK5624451.1"/>
    <property type="molecule type" value="Genomic_DNA"/>
</dbReference>
<proteinExistence type="predicted"/>
<dbReference type="AlphaFoldDB" id="A0AAN7UF59"/>
<organism evidence="1 2">
    <name type="scientific">Xylaria bambusicola</name>
    <dbReference type="NCBI Taxonomy" id="326684"/>
    <lineage>
        <taxon>Eukaryota</taxon>
        <taxon>Fungi</taxon>
        <taxon>Dikarya</taxon>
        <taxon>Ascomycota</taxon>
        <taxon>Pezizomycotina</taxon>
        <taxon>Sordariomycetes</taxon>
        <taxon>Xylariomycetidae</taxon>
        <taxon>Xylariales</taxon>
        <taxon>Xylariaceae</taxon>
        <taxon>Xylaria</taxon>
    </lineage>
</organism>
<protein>
    <submittedName>
        <fullName evidence="1">Uncharacterized protein</fullName>
    </submittedName>
</protein>
<evidence type="ECO:0000313" key="2">
    <source>
        <dbReference type="Proteomes" id="UP001305414"/>
    </source>
</evidence>
<sequence>MLTLILQHDIRAAKAEPSAPASFADDASIIVRYDDTTFEERRRAVYHEGLELTALAEYGSPATTSPEAAHSALNTPCANLASHIFPEEVLVEASTGDFDNARLETNSGHIT</sequence>
<comment type="caution">
    <text evidence="1">The sequence shown here is derived from an EMBL/GenBank/DDBJ whole genome shotgun (WGS) entry which is preliminary data.</text>
</comment>
<evidence type="ECO:0000313" key="1">
    <source>
        <dbReference type="EMBL" id="KAK5624451.1"/>
    </source>
</evidence>
<keyword evidence="2" id="KW-1185">Reference proteome</keyword>
<accession>A0AAN7UF59</accession>